<dbReference type="PROSITE" id="PS50949">
    <property type="entry name" value="HTH_GNTR"/>
    <property type="match status" value="1"/>
</dbReference>
<dbReference type="PANTHER" id="PTHR43537">
    <property type="entry name" value="TRANSCRIPTIONAL REGULATOR, GNTR FAMILY"/>
    <property type="match status" value="1"/>
</dbReference>
<reference evidence="7" key="1">
    <citation type="journal article" date="2019" name="Int. J. Syst. Evol. Microbiol.">
        <title>The Global Catalogue of Microorganisms (GCM) 10K type strain sequencing project: providing services to taxonomists for standard genome sequencing and annotation.</title>
        <authorList>
            <consortium name="The Broad Institute Genomics Platform"/>
            <consortium name="The Broad Institute Genome Sequencing Center for Infectious Disease"/>
            <person name="Wu L."/>
            <person name="Ma J."/>
        </authorList>
    </citation>
    <scope>NUCLEOTIDE SEQUENCE [LARGE SCALE GENOMIC DNA]</scope>
    <source>
        <strain evidence="7">CGMCC 4.7289</strain>
    </source>
</reference>
<keyword evidence="3" id="KW-0804">Transcription</keyword>
<dbReference type="Proteomes" id="UP001595816">
    <property type="component" value="Unassembled WGS sequence"/>
</dbReference>
<dbReference type="InterPro" id="IPR036388">
    <property type="entry name" value="WH-like_DNA-bd_sf"/>
</dbReference>
<dbReference type="SUPFAM" id="SSF48008">
    <property type="entry name" value="GntR ligand-binding domain-like"/>
    <property type="match status" value="1"/>
</dbReference>
<dbReference type="RefSeq" id="WP_253757372.1">
    <property type="nucleotide sequence ID" value="NZ_JAMZDZ010000001.1"/>
</dbReference>
<dbReference type="Gene3D" id="1.20.120.530">
    <property type="entry name" value="GntR ligand-binding domain-like"/>
    <property type="match status" value="1"/>
</dbReference>
<keyword evidence="1" id="KW-0805">Transcription regulation</keyword>
<dbReference type="InterPro" id="IPR011711">
    <property type="entry name" value="GntR_C"/>
</dbReference>
<organism evidence="6 7">
    <name type="scientific">Hamadaea flava</name>
    <dbReference type="NCBI Taxonomy" id="1742688"/>
    <lineage>
        <taxon>Bacteria</taxon>
        <taxon>Bacillati</taxon>
        <taxon>Actinomycetota</taxon>
        <taxon>Actinomycetes</taxon>
        <taxon>Micromonosporales</taxon>
        <taxon>Micromonosporaceae</taxon>
        <taxon>Hamadaea</taxon>
    </lineage>
</organism>
<dbReference type="PANTHER" id="PTHR43537:SF5">
    <property type="entry name" value="UXU OPERON TRANSCRIPTIONAL REGULATOR"/>
    <property type="match status" value="1"/>
</dbReference>
<evidence type="ECO:0000313" key="6">
    <source>
        <dbReference type="EMBL" id="MFC4130712.1"/>
    </source>
</evidence>
<dbReference type="InterPro" id="IPR008920">
    <property type="entry name" value="TF_FadR/GntR_C"/>
</dbReference>
<dbReference type="SUPFAM" id="SSF46785">
    <property type="entry name" value="Winged helix' DNA-binding domain"/>
    <property type="match status" value="1"/>
</dbReference>
<keyword evidence="2" id="KW-0238">DNA-binding</keyword>
<evidence type="ECO:0000256" key="4">
    <source>
        <dbReference type="SAM" id="MobiDB-lite"/>
    </source>
</evidence>
<evidence type="ECO:0000256" key="2">
    <source>
        <dbReference type="ARBA" id="ARBA00023125"/>
    </source>
</evidence>
<dbReference type="SMART" id="SM00345">
    <property type="entry name" value="HTH_GNTR"/>
    <property type="match status" value="1"/>
</dbReference>
<dbReference type="Gene3D" id="1.10.10.10">
    <property type="entry name" value="Winged helix-like DNA-binding domain superfamily/Winged helix DNA-binding domain"/>
    <property type="match status" value="1"/>
</dbReference>
<dbReference type="Pfam" id="PF07729">
    <property type="entry name" value="FCD"/>
    <property type="match status" value="1"/>
</dbReference>
<name>A0ABV8LIG2_9ACTN</name>
<dbReference type="InterPro" id="IPR000524">
    <property type="entry name" value="Tscrpt_reg_HTH_GntR"/>
</dbReference>
<keyword evidence="7" id="KW-1185">Reference proteome</keyword>
<feature type="region of interest" description="Disordered" evidence="4">
    <location>
        <begin position="237"/>
        <end position="257"/>
    </location>
</feature>
<protein>
    <submittedName>
        <fullName evidence="6">FadR/GntR family transcriptional regulator</fullName>
    </submittedName>
</protein>
<evidence type="ECO:0000256" key="3">
    <source>
        <dbReference type="ARBA" id="ARBA00023163"/>
    </source>
</evidence>
<sequence length="257" mass="28197">MGELVRQSLSDSLTERIMELIRDQGLQPGNRLPSTRALAERFAVAMPTVRESLRRLQTTGAIEIRHGSGVYVSEAVDRLVLPNPNVPEPRGEQLIQLLDARALMEPYLAGLAAARRDPQRLADLRELLATAQRHLAGAPGDDAALHEANMAFHRAVAAASGHGVLREVVDSLLFVHAGEQREILQLFDDRVRDYDEHCAVLAAIEAGDTQLAGDLMRRHLDDVKTVVALARGDDEVVPTERADVTAKHARRESEPSP</sequence>
<comment type="caution">
    <text evidence="6">The sequence shown here is derived from an EMBL/GenBank/DDBJ whole genome shotgun (WGS) entry which is preliminary data.</text>
</comment>
<dbReference type="PRINTS" id="PR00035">
    <property type="entry name" value="HTHGNTR"/>
</dbReference>
<feature type="domain" description="HTH gntR-type" evidence="5">
    <location>
        <begin position="7"/>
        <end position="75"/>
    </location>
</feature>
<dbReference type="CDD" id="cd07377">
    <property type="entry name" value="WHTH_GntR"/>
    <property type="match status" value="1"/>
</dbReference>
<evidence type="ECO:0000259" key="5">
    <source>
        <dbReference type="PROSITE" id="PS50949"/>
    </source>
</evidence>
<evidence type="ECO:0000313" key="7">
    <source>
        <dbReference type="Proteomes" id="UP001595816"/>
    </source>
</evidence>
<evidence type="ECO:0000256" key="1">
    <source>
        <dbReference type="ARBA" id="ARBA00023015"/>
    </source>
</evidence>
<dbReference type="InterPro" id="IPR036390">
    <property type="entry name" value="WH_DNA-bd_sf"/>
</dbReference>
<dbReference type="EMBL" id="JBHSAY010000005">
    <property type="protein sequence ID" value="MFC4130712.1"/>
    <property type="molecule type" value="Genomic_DNA"/>
</dbReference>
<dbReference type="SMART" id="SM00895">
    <property type="entry name" value="FCD"/>
    <property type="match status" value="1"/>
</dbReference>
<accession>A0ABV8LIG2</accession>
<gene>
    <name evidence="6" type="ORF">ACFOZ4_08850</name>
</gene>
<proteinExistence type="predicted"/>
<dbReference type="Pfam" id="PF00392">
    <property type="entry name" value="GntR"/>
    <property type="match status" value="1"/>
</dbReference>